<dbReference type="AlphaFoldDB" id="A0A0E9VT53"/>
<reference evidence="1" key="2">
    <citation type="journal article" date="2015" name="Fish Shellfish Immunol.">
        <title>Early steps in the European eel (Anguilla anguilla)-Vibrio vulnificus interaction in the gills: Role of the RtxA13 toxin.</title>
        <authorList>
            <person name="Callol A."/>
            <person name="Pajuelo D."/>
            <person name="Ebbesson L."/>
            <person name="Teles M."/>
            <person name="MacKenzie S."/>
            <person name="Amaro C."/>
        </authorList>
    </citation>
    <scope>NUCLEOTIDE SEQUENCE</scope>
</reference>
<protein>
    <submittedName>
        <fullName evidence="1">Uncharacterized protein</fullName>
    </submittedName>
</protein>
<sequence length="32" mass="3663">MSVPGLRAGILMKQVYAENFSSFQRHQQITQP</sequence>
<dbReference type="EMBL" id="GBXM01027341">
    <property type="protein sequence ID" value="JAH81236.1"/>
    <property type="molecule type" value="Transcribed_RNA"/>
</dbReference>
<organism evidence="1">
    <name type="scientific">Anguilla anguilla</name>
    <name type="common">European freshwater eel</name>
    <name type="synonym">Muraena anguilla</name>
    <dbReference type="NCBI Taxonomy" id="7936"/>
    <lineage>
        <taxon>Eukaryota</taxon>
        <taxon>Metazoa</taxon>
        <taxon>Chordata</taxon>
        <taxon>Craniata</taxon>
        <taxon>Vertebrata</taxon>
        <taxon>Euteleostomi</taxon>
        <taxon>Actinopterygii</taxon>
        <taxon>Neopterygii</taxon>
        <taxon>Teleostei</taxon>
        <taxon>Anguilliformes</taxon>
        <taxon>Anguillidae</taxon>
        <taxon>Anguilla</taxon>
    </lineage>
</organism>
<name>A0A0E9VT53_ANGAN</name>
<reference evidence="1" key="1">
    <citation type="submission" date="2014-11" db="EMBL/GenBank/DDBJ databases">
        <authorList>
            <person name="Amaro Gonzalez C."/>
        </authorList>
    </citation>
    <scope>NUCLEOTIDE SEQUENCE</scope>
</reference>
<accession>A0A0E9VT53</accession>
<proteinExistence type="predicted"/>
<evidence type="ECO:0000313" key="1">
    <source>
        <dbReference type="EMBL" id="JAH81236.1"/>
    </source>
</evidence>